<dbReference type="Pfam" id="PF14175">
    <property type="entry name" value="YaaC"/>
    <property type="match status" value="1"/>
</dbReference>
<evidence type="ECO:0000313" key="2">
    <source>
        <dbReference type="EMBL" id="OIJ23433.1"/>
    </source>
</evidence>
<dbReference type="EMBL" id="LQXD01000001">
    <property type="protein sequence ID" value="OIJ23433.1"/>
    <property type="molecule type" value="Genomic_DNA"/>
</dbReference>
<reference evidence="3" key="4">
    <citation type="submission" date="2020-10" db="EMBL/GenBank/DDBJ databases">
        <authorList>
            <person name="Bassil N.M."/>
            <person name="Lloyd J.R."/>
        </authorList>
    </citation>
    <scope>NUCLEOTIDE SEQUENCE</scope>
    <source>
        <strain evidence="3">NB2006</strain>
    </source>
</reference>
<evidence type="ECO:0000313" key="4">
    <source>
        <dbReference type="Proteomes" id="UP000180175"/>
    </source>
</evidence>
<dbReference type="Proteomes" id="UP000180175">
    <property type="component" value="Chromosome"/>
</dbReference>
<dbReference type="RefSeq" id="WP_071315308.1">
    <property type="nucleotide sequence ID" value="NZ_CP063356.2"/>
</dbReference>
<reference evidence="3 4" key="3">
    <citation type="journal article" date="2019" name="Int. J. Syst. Evol. Microbiol.">
        <title>Anaerobacillus isosaccharinicus sp. nov., an alkaliphilic bacterium which degrades isosaccharinic acid.</title>
        <authorList>
            <person name="Bassil N.M."/>
            <person name="Lloyd J.R."/>
        </authorList>
    </citation>
    <scope>NUCLEOTIDE SEQUENCE [LARGE SCALE GENOMIC DNA]</scope>
    <source>
        <strain evidence="3 4">NB2006</strain>
    </source>
</reference>
<dbReference type="AlphaFoldDB" id="A0A1S2MFF0"/>
<reference evidence="1 4" key="1">
    <citation type="submission" date="2016-10" db="EMBL/GenBank/DDBJ databases">
        <title>Draft genome sequences of four alkaliphilic bacteria belonging to the Anaerobacillus genus.</title>
        <authorList>
            <person name="Bassil N.M."/>
            <person name="Lloyd J.R."/>
        </authorList>
    </citation>
    <scope>NUCLEOTIDE SEQUENCE [LARGE SCALE GENOMIC DNA]</scope>
    <source>
        <strain evidence="1 4">NB2006</strain>
    </source>
</reference>
<dbReference type="EMBL" id="CP063356">
    <property type="protein sequence ID" value="QOY37397.1"/>
    <property type="molecule type" value="Genomic_DNA"/>
</dbReference>
<reference evidence="3 4" key="2">
    <citation type="journal article" date="2017" name="Genome Announc.">
        <title>Draft Genome Sequences of Four Alkaliphilic Bacteria Belonging to the Anaerobacillus Genus.</title>
        <authorList>
            <person name="Bassil N.M."/>
            <person name="Lloyd J.R."/>
        </authorList>
    </citation>
    <scope>NUCLEOTIDE SEQUENCE [LARGE SCALE GENOMIC DNA]</scope>
    <source>
        <strain evidence="3 4">NB2006</strain>
    </source>
</reference>
<dbReference type="EMBL" id="LQXD01000001">
    <property type="protein sequence ID" value="OIJ23399.1"/>
    <property type="molecule type" value="Genomic_DNA"/>
</dbReference>
<name>A0A1S2MFF0_9BACI</name>
<proteinExistence type="predicted"/>
<evidence type="ECO:0000313" key="3">
    <source>
        <dbReference type="EMBL" id="QOY37397.1"/>
    </source>
</evidence>
<organism evidence="1 4">
    <name type="scientific">Anaerobacillus isosaccharinicus</name>
    <dbReference type="NCBI Taxonomy" id="1532552"/>
    <lineage>
        <taxon>Bacteria</taxon>
        <taxon>Bacillati</taxon>
        <taxon>Bacillota</taxon>
        <taxon>Bacilli</taxon>
        <taxon>Bacillales</taxon>
        <taxon>Bacillaceae</taxon>
        <taxon>Anaerobacillus</taxon>
    </lineage>
</organism>
<protein>
    <submittedName>
        <fullName evidence="3">YaaC family protein</fullName>
    </submittedName>
</protein>
<dbReference type="OrthoDB" id="2380109at2"/>
<evidence type="ECO:0000313" key="1">
    <source>
        <dbReference type="EMBL" id="OIJ23399.1"/>
    </source>
</evidence>
<accession>A0A1S2MFF0</accession>
<dbReference type="KEGG" id="aia:AWH56_007195"/>
<sequence>MYKLKPWKYFQTFFSVDHAQAYLNEKYKNIPGGEKLAFQNSYTLIYYLDHGKKYYEQSKLAPYELQPVLLFYGMIQLMKAAILTKDPNYPETTQVLAHGVSTRKRKKIQYEFLFDEVKIQKNGLITHFSEKMFNLKQLEGEKYNMGELMKRIPELHAHFYYLNNIKVSYPISNENNLTYSISSAILDQLNLSYDGFINLLNEQSSLTIENAYEEQKKIIFNINKKPNKLICSPLQYDLGDHQFWLPTNRNLYSFFPEILVHYLILYNLSMVCRYETDWWGELFHQYPSNDLPFITEFLEITKYKVPYYLSLIFQESR</sequence>
<dbReference type="InterPro" id="IPR026988">
    <property type="entry name" value="YaaC-like"/>
</dbReference>
<gene>
    <name evidence="1" type="ORF">AWH56_00440</name>
    <name evidence="2" type="ORF">AWH56_00640</name>
    <name evidence="3" type="ORF">AWH56_007195</name>
</gene>
<keyword evidence="4" id="KW-1185">Reference proteome</keyword>